<dbReference type="AlphaFoldDB" id="A0A8H7PSZ0"/>
<evidence type="ECO:0000313" key="2">
    <source>
        <dbReference type="Proteomes" id="UP000612746"/>
    </source>
</evidence>
<dbReference type="OrthoDB" id="10475092at2759"/>
<dbReference type="EMBL" id="JAEPRA010000010">
    <property type="protein sequence ID" value="KAG2179613.1"/>
    <property type="molecule type" value="Genomic_DNA"/>
</dbReference>
<evidence type="ECO:0000313" key="1">
    <source>
        <dbReference type="EMBL" id="KAG2179613.1"/>
    </source>
</evidence>
<reference evidence="1" key="1">
    <citation type="submission" date="2020-12" db="EMBL/GenBank/DDBJ databases">
        <title>Metabolic potential, ecology and presence of endohyphal bacteria is reflected in genomic diversity of Mucoromycotina.</title>
        <authorList>
            <person name="Muszewska A."/>
            <person name="Okrasinska A."/>
            <person name="Steczkiewicz K."/>
            <person name="Drgas O."/>
            <person name="Orlowska M."/>
            <person name="Perlinska-Lenart U."/>
            <person name="Aleksandrzak-Piekarczyk T."/>
            <person name="Szatraj K."/>
            <person name="Zielenkiewicz U."/>
            <person name="Pilsyk S."/>
            <person name="Malc E."/>
            <person name="Mieczkowski P."/>
            <person name="Kruszewska J.S."/>
            <person name="Biernat P."/>
            <person name="Pawlowska J."/>
        </authorList>
    </citation>
    <scope>NUCLEOTIDE SEQUENCE</scope>
    <source>
        <strain evidence="1">WA0000051536</strain>
    </source>
</reference>
<name>A0A8H7PSZ0_9FUNG</name>
<organism evidence="1 2">
    <name type="scientific">Umbelopsis vinacea</name>
    <dbReference type="NCBI Taxonomy" id="44442"/>
    <lineage>
        <taxon>Eukaryota</taxon>
        <taxon>Fungi</taxon>
        <taxon>Fungi incertae sedis</taxon>
        <taxon>Mucoromycota</taxon>
        <taxon>Mucoromycotina</taxon>
        <taxon>Umbelopsidomycetes</taxon>
        <taxon>Umbelopsidales</taxon>
        <taxon>Umbelopsidaceae</taxon>
        <taxon>Umbelopsis</taxon>
    </lineage>
</organism>
<gene>
    <name evidence="1" type="ORF">INT44_006461</name>
</gene>
<sequence length="124" mass="14575">MFKHHPHLNIIWSLLGNLPKIQITEEWKKYLVHAPVIEAVVPADPTVIPIKLSIRHLVSEYYDWNRVTKRLELYEDNGQKVGRLKALTKGIRKRHWFWHQAVRRAMEGSTAPNVDKNLPVLLKE</sequence>
<accession>A0A8H7PSZ0</accession>
<keyword evidence="2" id="KW-1185">Reference proteome</keyword>
<protein>
    <submittedName>
        <fullName evidence="1">Uncharacterized protein</fullName>
    </submittedName>
</protein>
<comment type="caution">
    <text evidence="1">The sequence shown here is derived from an EMBL/GenBank/DDBJ whole genome shotgun (WGS) entry which is preliminary data.</text>
</comment>
<dbReference type="Proteomes" id="UP000612746">
    <property type="component" value="Unassembled WGS sequence"/>
</dbReference>
<proteinExistence type="predicted"/>